<accession>A0A0F9VBF6</accession>
<dbReference type="InterPro" id="IPR004860">
    <property type="entry name" value="LAGLIDADG_dom"/>
</dbReference>
<dbReference type="GO" id="GO:0016539">
    <property type="term" value="P:intein-mediated protein splicing"/>
    <property type="evidence" value="ECO:0007669"/>
    <property type="project" value="InterPro"/>
</dbReference>
<feature type="domain" description="Hint" evidence="4">
    <location>
        <begin position="159"/>
        <end position="275"/>
    </location>
</feature>
<proteinExistence type="predicted"/>
<dbReference type="InterPro" id="IPR003586">
    <property type="entry name" value="Hint_dom_C"/>
</dbReference>
<comment type="caution">
    <text evidence="5">The sequence shown here is derived from an EMBL/GenBank/DDBJ whole genome shotgun (WGS) entry which is preliminary data.</text>
</comment>
<dbReference type="InterPro" id="IPR012340">
    <property type="entry name" value="NA-bd_OB-fold"/>
</dbReference>
<keyword evidence="1" id="KW-0068">Autocatalytic cleavage</keyword>
<dbReference type="InterPro" id="IPR036844">
    <property type="entry name" value="Hint_dom_sf"/>
</dbReference>
<dbReference type="SMART" id="SM00306">
    <property type="entry name" value="HintN"/>
    <property type="match status" value="1"/>
</dbReference>
<dbReference type="InterPro" id="IPR027434">
    <property type="entry name" value="Homing_endonucl"/>
</dbReference>
<dbReference type="NCBIfam" id="TIGR01443">
    <property type="entry name" value="intein_Cterm"/>
    <property type="match status" value="1"/>
</dbReference>
<gene>
    <name evidence="5" type="ORF">LCGC14_0426590</name>
</gene>
<dbReference type="PROSITE" id="PS50817">
    <property type="entry name" value="INTEIN_N_TER"/>
    <property type="match status" value="1"/>
</dbReference>
<dbReference type="PROSITE" id="PS50818">
    <property type="entry name" value="INTEIN_C_TER"/>
    <property type="match status" value="1"/>
</dbReference>
<reference evidence="5" key="1">
    <citation type="journal article" date="2015" name="Nature">
        <title>Complex archaea that bridge the gap between prokaryotes and eukaryotes.</title>
        <authorList>
            <person name="Spang A."/>
            <person name="Saw J.H."/>
            <person name="Jorgensen S.L."/>
            <person name="Zaremba-Niedzwiedzka K."/>
            <person name="Martijn J."/>
            <person name="Lind A.E."/>
            <person name="van Eijk R."/>
            <person name="Schleper C."/>
            <person name="Guy L."/>
            <person name="Ettema T.J."/>
        </authorList>
    </citation>
    <scope>NUCLEOTIDE SEQUENCE</scope>
</reference>
<dbReference type="InterPro" id="IPR006141">
    <property type="entry name" value="Intein_N"/>
</dbReference>
<keyword evidence="2" id="KW-0651">Protein splicing</keyword>
<dbReference type="EMBL" id="LAZR01000395">
    <property type="protein sequence ID" value="KKN70876.1"/>
    <property type="molecule type" value="Genomic_DNA"/>
</dbReference>
<dbReference type="GO" id="GO:0004519">
    <property type="term" value="F:endonuclease activity"/>
    <property type="evidence" value="ECO:0007669"/>
    <property type="project" value="InterPro"/>
</dbReference>
<protein>
    <submittedName>
        <fullName evidence="5">Uncharacterized protein</fullName>
    </submittedName>
</protein>
<evidence type="ECO:0000259" key="3">
    <source>
        <dbReference type="SMART" id="SM00305"/>
    </source>
</evidence>
<dbReference type="InterPro" id="IPR030934">
    <property type="entry name" value="Intein_C"/>
</dbReference>
<dbReference type="SUPFAM" id="SSF51294">
    <property type="entry name" value="Hedgehog/intein (Hint) domain"/>
    <property type="match status" value="1"/>
</dbReference>
<evidence type="ECO:0000313" key="5">
    <source>
        <dbReference type="EMBL" id="KKN70876.1"/>
    </source>
</evidence>
<sequence>MFEVKEHTCDIVEIKLEPHPNADSLSLVMVGDFQCAVRTEDWKDGDLAVYIPPDSVVPQTKDFEFLGKHLRIKARKLRGEWSVGLLIPSPQGAKIGDDYMDKLGIIHYEPQISGNFTMGGDNVRPPKQGDFPKYDVLNFRKYSELFNDGEEVIVTEKIHGCVNSQALISMPNGERHRMQDLADTNYNGEILGYDCTSNTVVTTRVRRVYKNGLGDKWLKIKFDRHRAGRGSYFGSLKCTPDHKIFVVTQNNFGDNDNGFIEATHLAEGDTIRLLRSEFDLTPIQEQVLIGKMLGDGSYSHNDYTGFVRFCHKKDHEDYLVWTEEALGEICGNRQTECISGYGTRMVRSKTVSNAFIKDLFDDWFTSNKKEVPTSIIQKLGPIALAFWYMDDGNLCHHENQEDRALFSTNGFSEQSVDNLVLALAKFDIHAIKYQSSGWRIRLNCDDAEKLFLVIAPYVPQIMQYKLPERYRGHKGWMPSKDNVYKQICVDQKITQIDRIEENRQRYDIETDTHNYFANGVLIHNCNARFTCVDDVIYCGSRRFWKKEDSNNLWWKALHQNTALEAWLRHHQDLVVYGEIFGQVQSLKYGATGDRILFASFDIRRGSQWLDFDEAHEIGAPLPWVPLVYRGPFDKDMVLEFAERDSLWPGAQHYREGVVIKPVHERTDRKIGRVQLKVVGNRYLSKS</sequence>
<dbReference type="Gene3D" id="3.30.470.30">
    <property type="entry name" value="DNA ligase/mRNA capping enzyme"/>
    <property type="match status" value="1"/>
</dbReference>
<dbReference type="Gene3D" id="2.170.16.10">
    <property type="entry name" value="Hedgehog/Intein (Hint) domain"/>
    <property type="match status" value="1"/>
</dbReference>
<dbReference type="Gene3D" id="3.10.28.10">
    <property type="entry name" value="Homing endonucleases"/>
    <property type="match status" value="2"/>
</dbReference>
<dbReference type="SMART" id="SM00305">
    <property type="entry name" value="HintC"/>
    <property type="match status" value="1"/>
</dbReference>
<feature type="domain" description="Hint" evidence="3">
    <location>
        <begin position="485"/>
        <end position="530"/>
    </location>
</feature>
<dbReference type="Pfam" id="PF21189">
    <property type="entry name" value="PHA02142"/>
    <property type="match status" value="1"/>
</dbReference>
<dbReference type="InterPro" id="IPR003587">
    <property type="entry name" value="Hint_dom_N"/>
</dbReference>
<organism evidence="5">
    <name type="scientific">marine sediment metagenome</name>
    <dbReference type="NCBI Taxonomy" id="412755"/>
    <lineage>
        <taxon>unclassified sequences</taxon>
        <taxon>metagenomes</taxon>
        <taxon>ecological metagenomes</taxon>
    </lineage>
</organism>
<dbReference type="Pfam" id="PF09414">
    <property type="entry name" value="RNA_ligase"/>
    <property type="match status" value="1"/>
</dbReference>
<dbReference type="SUPFAM" id="SSF56091">
    <property type="entry name" value="DNA ligase/mRNA capping enzyme, catalytic domain"/>
    <property type="match status" value="1"/>
</dbReference>
<dbReference type="Pfam" id="PF03161">
    <property type="entry name" value="LAGLIDADG_2"/>
    <property type="match status" value="1"/>
</dbReference>
<dbReference type="Gene3D" id="2.40.50.140">
    <property type="entry name" value="Nucleic acid-binding proteins"/>
    <property type="match status" value="1"/>
</dbReference>
<evidence type="ECO:0000259" key="4">
    <source>
        <dbReference type="SMART" id="SM00306"/>
    </source>
</evidence>
<evidence type="ECO:0000256" key="2">
    <source>
        <dbReference type="ARBA" id="ARBA00023000"/>
    </source>
</evidence>
<dbReference type="SUPFAM" id="SSF55608">
    <property type="entry name" value="Homing endonucleases"/>
    <property type="match status" value="1"/>
</dbReference>
<name>A0A0F9VBF6_9ZZZZ</name>
<dbReference type="InterPro" id="IPR021122">
    <property type="entry name" value="RNA_ligase_dom_REL/Rnl2"/>
</dbReference>
<evidence type="ECO:0000256" key="1">
    <source>
        <dbReference type="ARBA" id="ARBA00022813"/>
    </source>
</evidence>
<dbReference type="AlphaFoldDB" id="A0A0F9VBF6"/>